<comment type="caution">
    <text evidence="1">The sequence shown here is derived from an EMBL/GenBank/DDBJ whole genome shotgun (WGS) entry which is preliminary data.</text>
</comment>
<evidence type="ECO:0000313" key="1">
    <source>
        <dbReference type="EMBL" id="MXQ54014.1"/>
    </source>
</evidence>
<keyword evidence="2" id="KW-1185">Reference proteome</keyword>
<dbReference type="EMBL" id="WUUL01000005">
    <property type="protein sequence ID" value="MXQ54014.1"/>
    <property type="molecule type" value="Genomic_DNA"/>
</dbReference>
<dbReference type="AlphaFoldDB" id="A0A6I4VZZ3"/>
<proteinExistence type="predicted"/>
<accession>A0A6I4VZZ3</accession>
<gene>
    <name evidence="1" type="ORF">GSM42_09845</name>
</gene>
<reference evidence="1 2" key="1">
    <citation type="submission" date="2019-12" db="EMBL/GenBank/DDBJ databases">
        <title>Whole-genome analyses of novel actinobacteria.</title>
        <authorList>
            <person name="Sahin N."/>
            <person name="Saygin H."/>
        </authorList>
    </citation>
    <scope>NUCLEOTIDE SEQUENCE [LARGE SCALE GENOMIC DNA]</scope>
    <source>
        <strain evidence="1 2">KC615</strain>
    </source>
</reference>
<name>A0A6I4VZZ3_9BACL</name>
<dbReference type="Proteomes" id="UP000430692">
    <property type="component" value="Unassembled WGS sequence"/>
</dbReference>
<evidence type="ECO:0000313" key="2">
    <source>
        <dbReference type="Proteomes" id="UP000430692"/>
    </source>
</evidence>
<sequence>MISLNEQETAIVILALTKVIEDEQSYIRVDEYKKVLDRLKTDDRYDYVPTHLHLLHERDEF</sequence>
<organism evidence="1 2">
    <name type="scientific">Shimazuella alba</name>
    <dbReference type="NCBI Taxonomy" id="2690964"/>
    <lineage>
        <taxon>Bacteria</taxon>
        <taxon>Bacillati</taxon>
        <taxon>Bacillota</taxon>
        <taxon>Bacilli</taxon>
        <taxon>Bacillales</taxon>
        <taxon>Thermoactinomycetaceae</taxon>
        <taxon>Shimazuella</taxon>
    </lineage>
</organism>
<dbReference type="RefSeq" id="WP_160801364.1">
    <property type="nucleotide sequence ID" value="NZ_WUUL01000005.1"/>
</dbReference>
<protein>
    <submittedName>
        <fullName evidence="1">Uncharacterized protein</fullName>
    </submittedName>
</protein>